<dbReference type="PROSITE" id="PS51725">
    <property type="entry name" value="ABM"/>
    <property type="match status" value="1"/>
</dbReference>
<sequence length="123" mass="13908">MPDPRDTGPDQELPMIFIAVKFTVRTAERDNWLPAVDAFTLATREEPGNLFFEWSYSVENPDQFVLLEAFASQEAGVAHVNSDHFKQAIDTMSELVAEVPEIINVDVPGDDWSRMAEVTPRNR</sequence>
<dbReference type="InterPro" id="IPR007138">
    <property type="entry name" value="ABM_dom"/>
</dbReference>
<dbReference type="SUPFAM" id="SSF54909">
    <property type="entry name" value="Dimeric alpha+beta barrel"/>
    <property type="match status" value="1"/>
</dbReference>
<keyword evidence="2" id="KW-0560">Oxidoreductase</keyword>
<reference evidence="2 3" key="1">
    <citation type="submission" date="2021-03" db="EMBL/GenBank/DDBJ databases">
        <title>Sequencing the genomes of 1000 actinobacteria strains.</title>
        <authorList>
            <person name="Klenk H.-P."/>
        </authorList>
    </citation>
    <scope>NUCLEOTIDE SEQUENCE [LARGE SCALE GENOMIC DNA]</scope>
    <source>
        <strain evidence="2 3">DSM 40843</strain>
    </source>
</reference>
<dbReference type="Proteomes" id="UP001519311">
    <property type="component" value="Unassembled WGS sequence"/>
</dbReference>
<keyword evidence="2" id="KW-0503">Monooxygenase</keyword>
<dbReference type="InterPro" id="IPR011008">
    <property type="entry name" value="Dimeric_a/b-barrel"/>
</dbReference>
<dbReference type="Pfam" id="PF03992">
    <property type="entry name" value="ABM"/>
    <property type="match status" value="1"/>
</dbReference>
<dbReference type="PANTHER" id="PTHR33336:SF3">
    <property type="entry name" value="ABM DOMAIN-CONTAINING PROTEIN"/>
    <property type="match status" value="1"/>
</dbReference>
<protein>
    <submittedName>
        <fullName evidence="2">Quinol monooxygenase YgiN</fullName>
    </submittedName>
</protein>
<evidence type="ECO:0000313" key="3">
    <source>
        <dbReference type="Proteomes" id="UP001519311"/>
    </source>
</evidence>
<evidence type="ECO:0000259" key="1">
    <source>
        <dbReference type="PROSITE" id="PS51725"/>
    </source>
</evidence>
<gene>
    <name evidence="2" type="ORF">JOF59_000501</name>
</gene>
<feature type="domain" description="ABM" evidence="1">
    <location>
        <begin position="16"/>
        <end position="104"/>
    </location>
</feature>
<name>A0ABS4V2K6_9ACTN</name>
<keyword evidence="3" id="KW-1185">Reference proteome</keyword>
<dbReference type="PANTHER" id="PTHR33336">
    <property type="entry name" value="QUINOL MONOOXYGENASE YGIN-RELATED"/>
    <property type="match status" value="1"/>
</dbReference>
<organism evidence="2 3">
    <name type="scientific">Streptomyces clavifer</name>
    <dbReference type="NCBI Taxonomy" id="68188"/>
    <lineage>
        <taxon>Bacteria</taxon>
        <taxon>Bacillati</taxon>
        <taxon>Actinomycetota</taxon>
        <taxon>Actinomycetes</taxon>
        <taxon>Kitasatosporales</taxon>
        <taxon>Streptomycetaceae</taxon>
        <taxon>Streptomyces</taxon>
    </lineage>
</organism>
<evidence type="ECO:0000313" key="2">
    <source>
        <dbReference type="EMBL" id="MBP2358101.1"/>
    </source>
</evidence>
<dbReference type="EMBL" id="JAGINS010000001">
    <property type="protein sequence ID" value="MBP2358101.1"/>
    <property type="molecule type" value="Genomic_DNA"/>
</dbReference>
<comment type="caution">
    <text evidence="2">The sequence shown here is derived from an EMBL/GenBank/DDBJ whole genome shotgun (WGS) entry which is preliminary data.</text>
</comment>
<dbReference type="Gene3D" id="3.30.70.100">
    <property type="match status" value="1"/>
</dbReference>
<accession>A0ABS4V2K6</accession>
<dbReference type="InterPro" id="IPR050744">
    <property type="entry name" value="AI-2_Isomerase_LsrG"/>
</dbReference>
<dbReference type="GO" id="GO:0004497">
    <property type="term" value="F:monooxygenase activity"/>
    <property type="evidence" value="ECO:0007669"/>
    <property type="project" value="UniProtKB-KW"/>
</dbReference>
<proteinExistence type="predicted"/>